<feature type="compositionally biased region" description="Low complexity" evidence="7">
    <location>
        <begin position="338"/>
        <end position="355"/>
    </location>
</feature>
<dbReference type="GO" id="GO:0005783">
    <property type="term" value="C:endoplasmic reticulum"/>
    <property type="evidence" value="ECO:0007669"/>
    <property type="project" value="UniProtKB-ARBA"/>
</dbReference>
<dbReference type="Gene3D" id="2.40.50.100">
    <property type="match status" value="1"/>
</dbReference>
<comment type="function">
    <text evidence="1">May be involved in both secretory and endocytic intracellular trafficking in the endosomal/prevacuolar compartments.</text>
</comment>
<organism evidence="10">
    <name type="scientific">Salix viminalis</name>
    <name type="common">Common osier</name>
    <name type="synonym">Basket willow</name>
    <dbReference type="NCBI Taxonomy" id="40686"/>
    <lineage>
        <taxon>Eukaryota</taxon>
        <taxon>Viridiplantae</taxon>
        <taxon>Streptophyta</taxon>
        <taxon>Embryophyta</taxon>
        <taxon>Tracheophyta</taxon>
        <taxon>Spermatophyta</taxon>
        <taxon>Magnoliopsida</taxon>
        <taxon>eudicotyledons</taxon>
        <taxon>Gunneridae</taxon>
        <taxon>Pentapetalae</taxon>
        <taxon>rosids</taxon>
        <taxon>fabids</taxon>
        <taxon>Malpighiales</taxon>
        <taxon>Salicaceae</taxon>
        <taxon>Saliceae</taxon>
        <taxon>Salix</taxon>
    </lineage>
</organism>
<dbReference type="EMBL" id="CAADRP010001596">
    <property type="protein sequence ID" value="VFU43694.1"/>
    <property type="molecule type" value="Genomic_DNA"/>
</dbReference>
<feature type="domain" description="Lipoyl-binding" evidence="9">
    <location>
        <begin position="385"/>
        <end position="456"/>
    </location>
</feature>
<dbReference type="InterPro" id="IPR053217">
    <property type="entry name" value="ACC_Biotin_Carrier"/>
</dbReference>
<dbReference type="PANTHER" id="PTHR47597:SF2">
    <property type="entry name" value="LIPOYL-BINDING DOMAIN-CONTAINING PROTEIN"/>
    <property type="match status" value="1"/>
</dbReference>
<protein>
    <recommendedName>
        <fullName evidence="9">Lipoyl-binding domain-containing protein</fullName>
    </recommendedName>
</protein>
<evidence type="ECO:0000256" key="2">
    <source>
        <dbReference type="ARBA" id="ARBA00004127"/>
    </source>
</evidence>
<evidence type="ECO:0000256" key="8">
    <source>
        <dbReference type="SAM" id="Phobius"/>
    </source>
</evidence>
<evidence type="ECO:0000256" key="1">
    <source>
        <dbReference type="ARBA" id="ARBA00002501"/>
    </source>
</evidence>
<evidence type="ECO:0000256" key="3">
    <source>
        <dbReference type="ARBA" id="ARBA00006483"/>
    </source>
</evidence>
<evidence type="ECO:0000256" key="4">
    <source>
        <dbReference type="ARBA" id="ARBA00022692"/>
    </source>
</evidence>
<name>A0A6N2LRG3_SALVM</name>
<reference evidence="10" key="1">
    <citation type="submission" date="2019-03" db="EMBL/GenBank/DDBJ databases">
        <authorList>
            <person name="Mank J."/>
            <person name="Almeida P."/>
        </authorList>
    </citation>
    <scope>NUCLEOTIDE SEQUENCE</scope>
    <source>
        <strain evidence="10">78183</strain>
    </source>
</reference>
<keyword evidence="5 8" id="KW-1133">Transmembrane helix</keyword>
<feature type="transmembrane region" description="Helical" evidence="8">
    <location>
        <begin position="69"/>
        <end position="87"/>
    </location>
</feature>
<feature type="transmembrane region" description="Helical" evidence="8">
    <location>
        <begin position="93"/>
        <end position="109"/>
    </location>
</feature>
<evidence type="ECO:0000256" key="7">
    <source>
        <dbReference type="SAM" id="MobiDB-lite"/>
    </source>
</evidence>
<dbReference type="FunFam" id="2.40.50.100:FF:000059">
    <property type="entry name" value="Biotin/lipoyl attachment domain-containing protein"/>
    <property type="match status" value="1"/>
</dbReference>
<feature type="compositionally biased region" description="Pro residues" evidence="7">
    <location>
        <begin position="325"/>
        <end position="334"/>
    </location>
</feature>
<evidence type="ECO:0000313" key="10">
    <source>
        <dbReference type="EMBL" id="VFU43694.1"/>
    </source>
</evidence>
<dbReference type="Pfam" id="PF00364">
    <property type="entry name" value="Biotin_lipoyl"/>
    <property type="match status" value="1"/>
</dbReference>
<keyword evidence="6 8" id="KW-0472">Membrane</keyword>
<dbReference type="InterPro" id="IPR000089">
    <property type="entry name" value="Biotin_lipoyl"/>
</dbReference>
<accession>A0A6N2LRG3</accession>
<dbReference type="PANTHER" id="PTHR47597">
    <property type="entry name" value="IS A MEMBER OF THE PF|00364 BIOTIN-REQUIRING ENZYMES FAMILY-RELATED"/>
    <property type="match status" value="1"/>
</dbReference>
<dbReference type="InterPro" id="IPR004895">
    <property type="entry name" value="Prenylated_rab_accept_PRA1"/>
</dbReference>
<dbReference type="InterPro" id="IPR011053">
    <property type="entry name" value="Single_hybrid_motif"/>
</dbReference>
<evidence type="ECO:0000256" key="5">
    <source>
        <dbReference type="ARBA" id="ARBA00022989"/>
    </source>
</evidence>
<dbReference type="SUPFAM" id="SSF51230">
    <property type="entry name" value="Single hybrid motif"/>
    <property type="match status" value="1"/>
</dbReference>
<sequence>MSSPTIPISNSQPPIATPAFRAFLSRLSISIRQGFSQRRPWYELIDRTSMARPDSISEAATRIRKNLSYFKVNYITLLALILAFSILSHPLSLLVLLSLLASWIFLYLFRPSDQPLVILGRTFSDRETLGILVVLTIAVIFLTSVGSLMISALMAGLALVCAHGAFRVPDDLFLDEQEPANAGFLSFLGGGASSAAAAAAPAVVARIGMNWKFDAALALSGNLLAQGQGLTVGRKLISYPAKRNPGLVSCLKTSEAPTIAKSDDGNKQGSLEKNSLRTFPNGFEALVLEVCDETEIAELKLKVGDFEMHLKRNVGAAKAPLISSTPPPPIPTPPMEISAAVSPSPSPSKSSVEKSTPFTNVSFGKSSKLAALEASGASGYVLVASPTVGSFRRNRTVKGKKQPPICKEGDVIKEGQVIGYLDQFGTELPVKSDVAGEVLKLLFHDGDAVGYGDPLIAVLPSFHGINIDHAASGNLDSIPGKL</sequence>
<gene>
    <name evidence="10" type="ORF">SVIM_LOCUS266625</name>
</gene>
<proteinExistence type="inferred from homology"/>
<dbReference type="Pfam" id="PF03208">
    <property type="entry name" value="PRA1"/>
    <property type="match status" value="1"/>
</dbReference>
<keyword evidence="4 8" id="KW-0812">Transmembrane</keyword>
<dbReference type="AlphaFoldDB" id="A0A6N2LRG3"/>
<evidence type="ECO:0000256" key="6">
    <source>
        <dbReference type="ARBA" id="ARBA00023136"/>
    </source>
</evidence>
<feature type="region of interest" description="Disordered" evidence="7">
    <location>
        <begin position="319"/>
        <end position="357"/>
    </location>
</feature>
<evidence type="ECO:0000259" key="9">
    <source>
        <dbReference type="Pfam" id="PF00364"/>
    </source>
</evidence>
<dbReference type="GO" id="GO:0016192">
    <property type="term" value="P:vesicle-mediated transport"/>
    <property type="evidence" value="ECO:0007669"/>
    <property type="project" value="UniProtKB-ARBA"/>
</dbReference>
<comment type="subcellular location">
    <subcellularLocation>
        <location evidence="2">Endomembrane system</location>
        <topology evidence="2">Multi-pass membrane protein</topology>
    </subcellularLocation>
</comment>
<feature type="transmembrane region" description="Helical" evidence="8">
    <location>
        <begin position="129"/>
        <end position="160"/>
    </location>
</feature>
<comment type="similarity">
    <text evidence="3">Belongs to the PRA1 family.</text>
</comment>
<dbReference type="CDD" id="cd06850">
    <property type="entry name" value="biotinyl_domain"/>
    <property type="match status" value="1"/>
</dbReference>